<reference evidence="1 2" key="1">
    <citation type="submission" date="2019-02" db="EMBL/GenBank/DDBJ databases">
        <title>Isolation and identification of novel species under the genus Muribaculum.</title>
        <authorList>
            <person name="Miyake S."/>
            <person name="Ding Y."/>
            <person name="Low A."/>
            <person name="Soh M."/>
            <person name="Seedorf H."/>
        </authorList>
    </citation>
    <scope>NUCLEOTIDE SEQUENCE [LARGE SCALE GENOMIC DNA]</scope>
    <source>
        <strain evidence="1 2">TLL-A4</strain>
    </source>
</reference>
<keyword evidence="2" id="KW-1185">Reference proteome</keyword>
<dbReference type="RefSeq" id="WP_136410415.1">
    <property type="nucleotide sequence ID" value="NZ_CP039393.1"/>
</dbReference>
<dbReference type="InterPro" id="IPR009241">
    <property type="entry name" value="HigB-like"/>
</dbReference>
<organism evidence="1 2">
    <name type="scientific">Muribaculum gordoncarteri</name>
    <dbReference type="NCBI Taxonomy" id="2530390"/>
    <lineage>
        <taxon>Bacteria</taxon>
        <taxon>Pseudomonadati</taxon>
        <taxon>Bacteroidota</taxon>
        <taxon>Bacteroidia</taxon>
        <taxon>Bacteroidales</taxon>
        <taxon>Muribaculaceae</taxon>
        <taxon>Muribaculum</taxon>
    </lineage>
</organism>
<dbReference type="Proteomes" id="UP000297031">
    <property type="component" value="Chromosome"/>
</dbReference>
<dbReference type="KEGG" id="mgod:E7746_07800"/>
<proteinExistence type="predicted"/>
<evidence type="ECO:0000313" key="1">
    <source>
        <dbReference type="EMBL" id="QCD35794.1"/>
    </source>
</evidence>
<dbReference type="EMBL" id="CP039393">
    <property type="protein sequence ID" value="QCD35794.1"/>
    <property type="molecule type" value="Genomic_DNA"/>
</dbReference>
<accession>A0A4P7VKA5</accession>
<dbReference type="OrthoDB" id="573082at2"/>
<evidence type="ECO:0000313" key="2">
    <source>
        <dbReference type="Proteomes" id="UP000297031"/>
    </source>
</evidence>
<dbReference type="AlphaFoldDB" id="A0A4P7VKA5"/>
<dbReference type="Pfam" id="PF05973">
    <property type="entry name" value="Gp49"/>
    <property type="match status" value="1"/>
</dbReference>
<protein>
    <submittedName>
        <fullName evidence="1">Type II toxin-antitoxin system RelE/ParE family toxin</fullName>
    </submittedName>
</protein>
<gene>
    <name evidence="1" type="ORF">E7746_07800</name>
</gene>
<sequence length="113" mass="13360">MCLKAKFDIIYMEDALSFLQSLPEKVQDKIAFNISKSRYFIDKELFKKLNDDIWEFCTKYQGMTYRLLAFWDNEVGSLVIATHGFIKKTQKTPINEIAKAEALRKEYFSNKQK</sequence>
<name>A0A4P7VKA5_9BACT</name>